<dbReference type="RefSeq" id="WP_000189294.1">
    <property type="nucleotide sequence ID" value="NZ_CAMPSU010000084.1"/>
</dbReference>
<dbReference type="Proteomes" id="UP000528199">
    <property type="component" value="Unassembled WGS sequence"/>
</dbReference>
<dbReference type="InterPro" id="IPR048119">
    <property type="entry name" value="KwaB"/>
</dbReference>
<dbReference type="Pfam" id="PF16162">
    <property type="entry name" value="KwaB"/>
    <property type="match status" value="1"/>
</dbReference>
<reference evidence="2 3" key="1">
    <citation type="submission" date="2018-06" db="EMBL/GenBank/DDBJ databases">
        <authorList>
            <consortium name="Pathogen Informatics"/>
            <person name="Doyle S."/>
        </authorList>
    </citation>
    <scope>NUCLEOTIDE SEQUENCE [LARGE SCALE GENOMIC DNA]</scope>
    <source>
        <strain evidence="2 3">NCTC10764</strain>
    </source>
</reference>
<reference evidence="1 4" key="2">
    <citation type="submission" date="2018-08" db="EMBL/GenBank/DDBJ databases">
        <authorList>
            <consortium name="PulseNet: The National Subtyping Network for Foodborne Disease Surveillance"/>
            <person name="Tarr C.L."/>
            <person name="Trees E."/>
            <person name="Katz L.S."/>
            <person name="Carleton-Romer H.A."/>
            <person name="Stroika S."/>
            <person name="Kucerova Z."/>
            <person name="Roache K.F."/>
            <person name="Sabol A.L."/>
            <person name="Besser J."/>
            <person name="Gerner-Smidt P."/>
        </authorList>
    </citation>
    <scope>NUCLEOTIDE SEQUENCE [LARGE SCALE GENOMIC DNA]</scope>
    <source>
        <strain evidence="1 4">PNUSAE004760</strain>
    </source>
</reference>
<evidence type="ECO:0000313" key="4">
    <source>
        <dbReference type="Proteomes" id="UP000528199"/>
    </source>
</evidence>
<sequence>MTPVNFKNQITEIFDNFSGIRIIFIVKTEDNYELKLSKIDAEALPKIVEGFKIRLYDDIVTNEDLTIPLLSNFDDRKNALFAFDYEEHPKEFDFIKNAIAIPPNSQDYYDLNNKFTDVKGIIIQLRGNNKCLSLYKNKTNLMVFEQSRKLFNLIPDADGYLKELPTQVFRLDYNYDLALIDDEFLIKNQKTLEITMQFHQVIEAQATVALEALKASLLIEDLTHLEKSAKEISFSRKLAKIAKHSPVLGKIDVPEIIDYVSKHTYLSTVLIVSEDGTQLLVKTKESQKHFIKLLSDDYLESPLTKILYDSLAKDELKAH</sequence>
<name>A0A376JVJ5_ECOLX</name>
<accession>A0A376JVJ5</accession>
<organism evidence="2 3">
    <name type="scientific">Escherichia coli</name>
    <dbReference type="NCBI Taxonomy" id="562"/>
    <lineage>
        <taxon>Bacteria</taxon>
        <taxon>Pseudomonadati</taxon>
        <taxon>Pseudomonadota</taxon>
        <taxon>Gammaproteobacteria</taxon>
        <taxon>Enterobacterales</taxon>
        <taxon>Enterobacteriaceae</taxon>
        <taxon>Escherichia</taxon>
    </lineage>
</organism>
<dbReference type="EMBL" id="UFZL01000002">
    <property type="protein sequence ID" value="STE73605.1"/>
    <property type="molecule type" value="Genomic_DNA"/>
</dbReference>
<gene>
    <name evidence="1" type="ORF">BKL28_003401</name>
    <name evidence="2" type="ORF">NCTC10764_04364</name>
</gene>
<dbReference type="InterPro" id="IPR032359">
    <property type="entry name" value="KwaB-like"/>
</dbReference>
<proteinExistence type="predicted"/>
<evidence type="ECO:0000313" key="3">
    <source>
        <dbReference type="Proteomes" id="UP000255201"/>
    </source>
</evidence>
<dbReference type="Proteomes" id="UP000255201">
    <property type="component" value="Unassembled WGS sequence"/>
</dbReference>
<protein>
    <submittedName>
        <fullName evidence="1">DUF4868 domain-containing protein</fullName>
    </submittedName>
</protein>
<dbReference type="AlphaFoldDB" id="A0A376JVJ5"/>
<dbReference type="NCBIfam" id="NF041623">
    <property type="entry name" value="KwaB"/>
    <property type="match status" value="1"/>
</dbReference>
<dbReference type="EMBL" id="AASUOH010000023">
    <property type="protein sequence ID" value="EFH0044573.1"/>
    <property type="molecule type" value="Genomic_DNA"/>
</dbReference>
<evidence type="ECO:0000313" key="2">
    <source>
        <dbReference type="EMBL" id="STE73605.1"/>
    </source>
</evidence>
<evidence type="ECO:0000313" key="1">
    <source>
        <dbReference type="EMBL" id="EFH0044573.1"/>
    </source>
</evidence>